<proteinExistence type="predicted"/>
<accession>A0ACB8T2I4</accession>
<reference evidence="1" key="1">
    <citation type="submission" date="2021-03" db="EMBL/GenBank/DDBJ databases">
        <authorList>
            <consortium name="DOE Joint Genome Institute"/>
            <person name="Ahrendt S."/>
            <person name="Looney B.P."/>
            <person name="Miyauchi S."/>
            <person name="Morin E."/>
            <person name="Drula E."/>
            <person name="Courty P.E."/>
            <person name="Chicoki N."/>
            <person name="Fauchery L."/>
            <person name="Kohler A."/>
            <person name="Kuo A."/>
            <person name="Labutti K."/>
            <person name="Pangilinan J."/>
            <person name="Lipzen A."/>
            <person name="Riley R."/>
            <person name="Andreopoulos W."/>
            <person name="He G."/>
            <person name="Johnson J."/>
            <person name="Barry K.W."/>
            <person name="Grigoriev I.V."/>
            <person name="Nagy L."/>
            <person name="Hibbett D."/>
            <person name="Henrissat B."/>
            <person name="Matheny P.B."/>
            <person name="Labbe J."/>
            <person name="Martin F."/>
        </authorList>
    </citation>
    <scope>NUCLEOTIDE SEQUENCE</scope>
    <source>
        <strain evidence="1">HHB10654</strain>
    </source>
</reference>
<reference evidence="1" key="2">
    <citation type="journal article" date="2022" name="New Phytol.">
        <title>Evolutionary transition to the ectomycorrhizal habit in the genomes of a hyperdiverse lineage of mushroom-forming fungi.</title>
        <authorList>
            <person name="Looney B."/>
            <person name="Miyauchi S."/>
            <person name="Morin E."/>
            <person name="Drula E."/>
            <person name="Courty P.E."/>
            <person name="Kohler A."/>
            <person name="Kuo A."/>
            <person name="LaButti K."/>
            <person name="Pangilinan J."/>
            <person name="Lipzen A."/>
            <person name="Riley R."/>
            <person name="Andreopoulos W."/>
            <person name="He G."/>
            <person name="Johnson J."/>
            <person name="Nolan M."/>
            <person name="Tritt A."/>
            <person name="Barry K.W."/>
            <person name="Grigoriev I.V."/>
            <person name="Nagy L.G."/>
            <person name="Hibbett D."/>
            <person name="Henrissat B."/>
            <person name="Matheny P.B."/>
            <person name="Labbe J."/>
            <person name="Martin F.M."/>
        </authorList>
    </citation>
    <scope>NUCLEOTIDE SEQUENCE</scope>
    <source>
        <strain evidence="1">HHB10654</strain>
    </source>
</reference>
<dbReference type="EMBL" id="MU277205">
    <property type="protein sequence ID" value="KAI0062959.1"/>
    <property type="molecule type" value="Genomic_DNA"/>
</dbReference>
<organism evidence="1 2">
    <name type="scientific">Artomyces pyxidatus</name>
    <dbReference type="NCBI Taxonomy" id="48021"/>
    <lineage>
        <taxon>Eukaryota</taxon>
        <taxon>Fungi</taxon>
        <taxon>Dikarya</taxon>
        <taxon>Basidiomycota</taxon>
        <taxon>Agaricomycotina</taxon>
        <taxon>Agaricomycetes</taxon>
        <taxon>Russulales</taxon>
        <taxon>Auriscalpiaceae</taxon>
        <taxon>Artomyces</taxon>
    </lineage>
</organism>
<keyword evidence="2" id="KW-1185">Reference proteome</keyword>
<protein>
    <submittedName>
        <fullName evidence="1">Uncharacterized protein</fullName>
    </submittedName>
</protein>
<evidence type="ECO:0000313" key="1">
    <source>
        <dbReference type="EMBL" id="KAI0062959.1"/>
    </source>
</evidence>
<name>A0ACB8T2I4_9AGAM</name>
<sequence length="486" mass="56134">MPKANQHKPCPPEDELRPHLEHYYHLGLNDEKIANYCLEHFDKDVYGLSISSVKRYRKKWNLLKTRQQKHTIATIADGVDKIKKHFPNRGAGSITSALRLEENIRVPRDTVLAYLKQVEPAAVAARRHKKFVRRRFWAAGIHDIWAIDQHDKMKRFGLYLHVGLDPFSGLILWCKIWWTNHNPRLITSFYIEAARRLKAVPLITQSDPGTENFGVANAHTTIRQRLDPSLTGTLQHRWMREHQNIKPEIHWSVLRKDWAPGFEDILEQGVENGWYDINNLMEKHLFRWLAIPWLQRELDAWVRQRNTTPRRADKHKILPHGIPVLINDKPRHFNSEDFKITVSEELLNEVESIWAPRDHTVFELVPPAFSLHVNRCYAAIGQPVLTSETFWDIYLDLLRELRPTLQDPTFQEMLIEHAPIEEAAKAEEIGLLAGQKDLRPGPAMIGRQTSGMAAGDAAEAGSIYGDFTDTEDDGGDFVEEEDEGLL</sequence>
<comment type="caution">
    <text evidence="1">The sequence shown here is derived from an EMBL/GenBank/DDBJ whole genome shotgun (WGS) entry which is preliminary data.</text>
</comment>
<evidence type="ECO:0000313" key="2">
    <source>
        <dbReference type="Proteomes" id="UP000814140"/>
    </source>
</evidence>
<gene>
    <name evidence="1" type="ORF">BV25DRAFT_1915697</name>
</gene>
<dbReference type="Proteomes" id="UP000814140">
    <property type="component" value="Unassembled WGS sequence"/>
</dbReference>